<dbReference type="RefSeq" id="WP_092490647.1">
    <property type="nucleotide sequence ID" value="NZ_LN906597.1"/>
</dbReference>
<proteinExistence type="predicted"/>
<organism evidence="2 3">
    <name type="scientific">Candidatus Ichthyocystis hellenicum</name>
    <dbReference type="NCBI Taxonomy" id="1561003"/>
    <lineage>
        <taxon>Bacteria</taxon>
        <taxon>Pseudomonadati</taxon>
        <taxon>Pseudomonadota</taxon>
        <taxon>Betaproteobacteria</taxon>
        <taxon>Burkholderiales</taxon>
        <taxon>Candidatus Ichthyocystis</taxon>
    </lineage>
</organism>
<keyword evidence="1" id="KW-0812">Transmembrane</keyword>
<keyword evidence="3" id="KW-1185">Reference proteome</keyword>
<sequence>MIRRYSNTDFDYTDTNAFELQNLGDGERRGCTKIIVTKNEDSSQITIFHSLINNRSLSIRYVALALLIFSMPQNASGSQLGDIEVSRTLCQIQESVCNLIRVTDYNDSYVSKVLKSSFVAYQKIILNSSNSNFSKPWKLPTDDFNLSTLNKIVTSNINNLCVRLNGYSGCKVDSNSICGLMSNNGKFCNENYDIDNPTWKGCCSSIFSHLYHRNLFLKTTMAPEALTTSFESATFASTEITRLTDKGISAIGVSLIAFLFFAVTIFSFLGYRAYKNNKANLHQHLSPESDNIKTEGDEGNLV</sequence>
<protein>
    <submittedName>
        <fullName evidence="2">Putative membrane protein</fullName>
    </submittedName>
</protein>
<dbReference type="AlphaFoldDB" id="A0A0S4M4V0"/>
<accession>A0A0S4M4V0</accession>
<feature type="transmembrane region" description="Helical" evidence="1">
    <location>
        <begin position="247"/>
        <end position="271"/>
    </location>
</feature>
<dbReference type="Proteomes" id="UP000198651">
    <property type="component" value="Chromosome I"/>
</dbReference>
<reference evidence="3" key="1">
    <citation type="submission" date="2015-11" db="EMBL/GenBank/DDBJ databases">
        <authorList>
            <person name="Seth-Smith H.M.B."/>
        </authorList>
    </citation>
    <scope>NUCLEOTIDE SEQUENCE [LARGE SCALE GENOMIC DNA]</scope>
    <source>
        <strain evidence="3">2013Ark11</strain>
    </source>
</reference>
<gene>
    <name evidence="2" type="ORF">Ark11_1441</name>
</gene>
<evidence type="ECO:0000313" key="2">
    <source>
        <dbReference type="EMBL" id="CUT18240.1"/>
    </source>
</evidence>
<keyword evidence="1" id="KW-0472">Membrane</keyword>
<evidence type="ECO:0000313" key="3">
    <source>
        <dbReference type="Proteomes" id="UP000198651"/>
    </source>
</evidence>
<dbReference type="EMBL" id="LN906597">
    <property type="protein sequence ID" value="CUT18240.1"/>
    <property type="molecule type" value="Genomic_DNA"/>
</dbReference>
<keyword evidence="1" id="KW-1133">Transmembrane helix</keyword>
<evidence type="ECO:0000256" key="1">
    <source>
        <dbReference type="SAM" id="Phobius"/>
    </source>
</evidence>
<name>A0A0S4M4V0_9BURK</name>